<comment type="caution">
    <text evidence="2">The sequence shown here is derived from an EMBL/GenBank/DDBJ whole genome shotgun (WGS) entry which is preliminary data.</text>
</comment>
<organism evidence="2 3">
    <name type="scientific">Cymbomonas tetramitiformis</name>
    <dbReference type="NCBI Taxonomy" id="36881"/>
    <lineage>
        <taxon>Eukaryota</taxon>
        <taxon>Viridiplantae</taxon>
        <taxon>Chlorophyta</taxon>
        <taxon>Pyramimonadophyceae</taxon>
        <taxon>Pyramimonadales</taxon>
        <taxon>Pyramimonadaceae</taxon>
        <taxon>Cymbomonas</taxon>
    </lineage>
</organism>
<evidence type="ECO:0008006" key="4">
    <source>
        <dbReference type="Google" id="ProtNLM"/>
    </source>
</evidence>
<reference evidence="2 3" key="1">
    <citation type="journal article" date="2015" name="Genome Biol. Evol.">
        <title>Comparative Genomics of a Bacterivorous Green Alga Reveals Evolutionary Causalities and Consequences of Phago-Mixotrophic Mode of Nutrition.</title>
        <authorList>
            <person name="Burns J.A."/>
            <person name="Paasch A."/>
            <person name="Narechania A."/>
            <person name="Kim E."/>
        </authorList>
    </citation>
    <scope>NUCLEOTIDE SEQUENCE [LARGE SCALE GENOMIC DNA]</scope>
    <source>
        <strain evidence="2 3">PLY_AMNH</strain>
    </source>
</reference>
<dbReference type="InterPro" id="IPR029063">
    <property type="entry name" value="SAM-dependent_MTases_sf"/>
</dbReference>
<evidence type="ECO:0000313" key="3">
    <source>
        <dbReference type="Proteomes" id="UP001190700"/>
    </source>
</evidence>
<evidence type="ECO:0000256" key="1">
    <source>
        <dbReference type="SAM" id="Coils"/>
    </source>
</evidence>
<dbReference type="SUPFAM" id="SSF53335">
    <property type="entry name" value="S-adenosyl-L-methionine-dependent methyltransferases"/>
    <property type="match status" value="1"/>
</dbReference>
<dbReference type="EMBL" id="LGRX02026325">
    <property type="protein sequence ID" value="KAK3251033.1"/>
    <property type="molecule type" value="Genomic_DNA"/>
</dbReference>
<keyword evidence="1" id="KW-0175">Coiled coil</keyword>
<sequence>MNDLVRNAKASIDSEDGPVTATRERWQAIHHFFSTSIKEGIEQRVPSAAAATVERLKEFGLLVTTNATPSTLTVVKSSGHITPRGRWGVREHQQVRELLQAAVDFLVSLGAKVPESNSRVSTVNGEHTLASVTVMLDLMVHILVKVLKKKIENCSFVDIGSGGGRVLLHALAQYPFAKAHGFEYVQNRVAVSRLLLHACHEMDQTRSALYLPKEKFGVRCLDVSSVIDWPYDVVYMFDAVYGDAVLDRLACAFNRSQIQLFLTFHTHAAWENRGLVHFVHVGTVHCENMYGSACHDDTANTERLTRKDLHKTAYILMRSPNARRPPDVWCAAPIEGRCKIVNTIYGLKDDEVQIRTVDSMGISLVTKRYNLHFPGCARQHGPRDDMCPFFNDPEFTYEREDQREARHNQEWDERASATVEVAAAAAAADEAPAAQAAEQAAAEQAAAEQAAAEQAAAEQAAADQAAAEQAAAEQAAAQKAAAQKAAAQAAEAAAAQTAAEAATAQTVTDRAAAEQVAAAATQAMVLYEPDEAVTAAAAAAAAAAAHAELARTNRAARHHIRRFGRGEEDADSVETEETPHTSFFVAKSFVNRDEGTLYRPISFIATSNNAHVFVRNSILTGVGPKLQDGDDIYSLPVALRRADELMGRESGYRDMMAGLSLFVCGESLRLAEVALAPYFRAHNAHGHGLLEWLEQLWLIRKDLQAAAREPMATRRGRPLKADPGARAAWIVAARHLLEGTDSAGNDAIDLADNNAVLGWMVQHAPTIPINTSTSCILKLATLIRRVPMITAFKVAPSWLSVHAPSIVAYFEYRANNVESCEDLDAHFSATELQGLVMFHDVLTQQVEMIPRFVAETHGNLYMGLLPSTLEIAREVIEMLAPSAAHTTETVRAILDKLAALNEKFQSYERHVVQIKTTAASEAQLRNLRPQQPFHILPRILRAERFAQMHAADLTGTSECAPAHSACLRSMLNPIYDAIADLKLISPCGVPFFVDDGDGISIYCALGRRHYIRIAYIDSAEFNMAWDGQLPKLLLRAWREMGYLVAIVKYLYSQTSLWGNARPQEVRTRYFAVVRMVRPAFKNSDGSIQPEHSFLAHEMLVKLGATRPYLNFLFVPDLAKLRALYQLVSGAKIESKKRAASIAADGNFLTLKNAHATKYRELVLQANADNVERTDAALVELSVKSYAWWQMMKTVRCGGGVRDEHTLLLHLGKLSLFGTTPEWFGVACPIWLIDTYKEAVLSSIPQIKNPVQLVLPRECFASVSTFPAPSCLQYEFNDGVLTQRLDDLKAKAKWNERRRGERPSLWQRFEFKNKCGRRSRSAEWLAQKPLHRQPRPSHLF</sequence>
<feature type="coiled-coil region" evidence="1">
    <location>
        <begin position="433"/>
        <end position="492"/>
    </location>
</feature>
<dbReference type="Proteomes" id="UP001190700">
    <property type="component" value="Unassembled WGS sequence"/>
</dbReference>
<name>A0AAE0F420_9CHLO</name>
<protein>
    <recommendedName>
        <fullName evidence="4">DOT1 domain-containing protein</fullName>
    </recommendedName>
</protein>
<accession>A0AAE0F420</accession>
<gene>
    <name evidence="2" type="ORF">CYMTET_39619</name>
</gene>
<keyword evidence="3" id="KW-1185">Reference proteome</keyword>
<evidence type="ECO:0000313" key="2">
    <source>
        <dbReference type="EMBL" id="KAK3251033.1"/>
    </source>
</evidence>
<dbReference type="Gene3D" id="3.40.50.150">
    <property type="entry name" value="Vaccinia Virus protein VP39"/>
    <property type="match status" value="1"/>
</dbReference>
<proteinExistence type="predicted"/>